<evidence type="ECO:0000256" key="5">
    <source>
        <dbReference type="ARBA" id="ARBA00023242"/>
    </source>
</evidence>
<dbReference type="PANTHER" id="PTHR31391">
    <property type="entry name" value="B3 DOMAIN-CONTAINING PROTEIN OS11G0197600-RELATED"/>
    <property type="match status" value="1"/>
</dbReference>
<keyword evidence="4" id="KW-0804">Transcription</keyword>
<reference evidence="8 9" key="1">
    <citation type="submission" date="2017-09" db="EMBL/GenBank/DDBJ databases">
        <authorList>
            <consortium name="International Durum Wheat Genome Sequencing Consortium (IDWGSC)"/>
            <person name="Milanesi L."/>
        </authorList>
    </citation>
    <scope>NUCLEOTIDE SEQUENCE [LARGE SCALE GENOMIC DNA]</scope>
    <source>
        <strain evidence="9">cv. Svevo</strain>
    </source>
</reference>
<dbReference type="InterPro" id="IPR003340">
    <property type="entry name" value="B3_DNA-bd"/>
</dbReference>
<dbReference type="EMBL" id="LT934117">
    <property type="protein sequence ID" value="VAH98323.1"/>
    <property type="molecule type" value="Genomic_DNA"/>
</dbReference>
<dbReference type="GO" id="GO:0005634">
    <property type="term" value="C:nucleus"/>
    <property type="evidence" value="ECO:0007669"/>
    <property type="project" value="UniProtKB-SubCell"/>
</dbReference>
<keyword evidence="9" id="KW-1185">Reference proteome</keyword>
<name>A0A9R0W4G9_TRITD</name>
<comment type="subcellular location">
    <subcellularLocation>
        <location evidence="1">Nucleus</location>
    </subcellularLocation>
</comment>
<accession>A0A9R0W4G9</accession>
<dbReference type="Gene3D" id="2.40.330.10">
    <property type="entry name" value="DNA-binding pseudobarrel domain"/>
    <property type="match status" value="3"/>
</dbReference>
<dbReference type="PANTHER" id="PTHR31391:SF144">
    <property type="entry name" value="TF-B3 DOMAIN-CONTAINING PROTEIN"/>
    <property type="match status" value="1"/>
</dbReference>
<keyword evidence="5" id="KW-0539">Nucleus</keyword>
<proteinExistence type="predicted"/>
<keyword evidence="3" id="KW-0238">DNA-binding</keyword>
<feature type="domain" description="TF-B3" evidence="7">
    <location>
        <begin position="450"/>
        <end position="542"/>
    </location>
</feature>
<dbReference type="InterPro" id="IPR015300">
    <property type="entry name" value="DNA-bd_pseudobarrel_sf"/>
</dbReference>
<dbReference type="Proteomes" id="UP000324705">
    <property type="component" value="Chromosome 4A"/>
</dbReference>
<evidence type="ECO:0000256" key="2">
    <source>
        <dbReference type="ARBA" id="ARBA00023015"/>
    </source>
</evidence>
<sequence>MSWLVQYITANKFCTRCRAYSNGMCTSCESCKRRDEYYYRNLDDEKKYFLVLMIGDFRDEMVIPEELVQRFKREILGEIKLETRNGDSHAVVVAKIQEKRIFTVGWRQFVANYDLQIGDLLMFRYKGNSQFNVIIFDKLGREKASSAVLDPFIPRVQDRGNEAHEIGSSEKMDVQCGRCNNWLEYHYADLDNENKYFLMLMMGDFQYEMIIPEGILERFKGEFPREIKLETQNRRSYKIGVAENKLDTCYNQKLVFSVGWGKFIETFGLQTGDTIVLIYNGNSQFSVIIFDKHGCEKALSVIVDPVPPPVQGRRPCSTDIVKSSHFLPRPMQRQPFIIVNGLPLESPPTEGQWRAQLEMDKSCQGSRAAINTPPSESSGLRGSLSSEHGHGVRDVPVSSNIVKRKAKISSSQKEQLRDGYITAHKTKLTSAQKDVVKQKVQSLESKILIFVAVMYKCNVESPFFLTFPNYYAQKYLGEEARMHLELLGVKWQVRFPNNRGDKKLKHGWKQFAQANNLKMGDICLFELLSNQSTMVVYVIPANDANVD</sequence>
<evidence type="ECO:0000256" key="6">
    <source>
        <dbReference type="SAM" id="MobiDB-lite"/>
    </source>
</evidence>
<dbReference type="CDD" id="cd10017">
    <property type="entry name" value="B3_DNA"/>
    <property type="match status" value="3"/>
</dbReference>
<feature type="domain" description="TF-B3" evidence="7">
    <location>
        <begin position="194"/>
        <end position="293"/>
    </location>
</feature>
<protein>
    <recommendedName>
        <fullName evidence="7">TF-B3 domain-containing protein</fullName>
    </recommendedName>
</protein>
<evidence type="ECO:0000256" key="4">
    <source>
        <dbReference type="ARBA" id="ARBA00023163"/>
    </source>
</evidence>
<gene>
    <name evidence="8" type="ORF">TRITD_4Av1G235060</name>
</gene>
<evidence type="ECO:0000256" key="3">
    <source>
        <dbReference type="ARBA" id="ARBA00023125"/>
    </source>
</evidence>
<dbReference type="Gramene" id="TRITD4Av1G235060.1">
    <property type="protein sequence ID" value="TRITD4Av1G235060.1"/>
    <property type="gene ID" value="TRITD4Av1G235060"/>
</dbReference>
<feature type="compositionally biased region" description="Low complexity" evidence="6">
    <location>
        <begin position="375"/>
        <end position="386"/>
    </location>
</feature>
<dbReference type="GO" id="GO:0003677">
    <property type="term" value="F:DNA binding"/>
    <property type="evidence" value="ECO:0007669"/>
    <property type="project" value="UniProtKB-KW"/>
</dbReference>
<dbReference type="AlphaFoldDB" id="A0A9R0W4G9"/>
<dbReference type="SUPFAM" id="SSF101936">
    <property type="entry name" value="DNA-binding pseudobarrel domain"/>
    <property type="match status" value="3"/>
</dbReference>
<evidence type="ECO:0000313" key="9">
    <source>
        <dbReference type="Proteomes" id="UP000324705"/>
    </source>
</evidence>
<dbReference type="PROSITE" id="PS50863">
    <property type="entry name" value="B3"/>
    <property type="match status" value="3"/>
</dbReference>
<dbReference type="InterPro" id="IPR044837">
    <property type="entry name" value="REM16-like"/>
</dbReference>
<keyword evidence="2" id="KW-0805">Transcription regulation</keyword>
<organism evidence="8 9">
    <name type="scientific">Triticum turgidum subsp. durum</name>
    <name type="common">Durum wheat</name>
    <name type="synonym">Triticum durum</name>
    <dbReference type="NCBI Taxonomy" id="4567"/>
    <lineage>
        <taxon>Eukaryota</taxon>
        <taxon>Viridiplantae</taxon>
        <taxon>Streptophyta</taxon>
        <taxon>Embryophyta</taxon>
        <taxon>Tracheophyta</taxon>
        <taxon>Spermatophyta</taxon>
        <taxon>Magnoliopsida</taxon>
        <taxon>Liliopsida</taxon>
        <taxon>Poales</taxon>
        <taxon>Poaceae</taxon>
        <taxon>BOP clade</taxon>
        <taxon>Pooideae</taxon>
        <taxon>Triticodae</taxon>
        <taxon>Triticeae</taxon>
        <taxon>Triticinae</taxon>
        <taxon>Triticum</taxon>
    </lineage>
</organism>
<evidence type="ECO:0000256" key="1">
    <source>
        <dbReference type="ARBA" id="ARBA00004123"/>
    </source>
</evidence>
<feature type="domain" description="TF-B3" evidence="7">
    <location>
        <begin position="46"/>
        <end position="139"/>
    </location>
</feature>
<evidence type="ECO:0000313" key="8">
    <source>
        <dbReference type="EMBL" id="VAH98323.1"/>
    </source>
</evidence>
<dbReference type="SMART" id="SM01019">
    <property type="entry name" value="B3"/>
    <property type="match status" value="3"/>
</dbReference>
<feature type="region of interest" description="Disordered" evidence="6">
    <location>
        <begin position="364"/>
        <end position="396"/>
    </location>
</feature>
<dbReference type="OMA" id="MGESIIF"/>
<dbReference type="Pfam" id="PF02362">
    <property type="entry name" value="B3"/>
    <property type="match status" value="3"/>
</dbReference>
<evidence type="ECO:0000259" key="7">
    <source>
        <dbReference type="PROSITE" id="PS50863"/>
    </source>
</evidence>